<comment type="caution">
    <text evidence="4">The sequence shown here is derived from an EMBL/GenBank/DDBJ whole genome shotgun (WGS) entry which is preliminary data.</text>
</comment>
<dbReference type="NCBIfam" id="NF006119">
    <property type="entry name" value="PRK08264.1-5"/>
    <property type="match status" value="1"/>
</dbReference>
<evidence type="ECO:0000313" key="5">
    <source>
        <dbReference type="Proteomes" id="UP000603865"/>
    </source>
</evidence>
<organism evidence="4 5">
    <name type="scientific">Deinococcus ruber</name>
    <dbReference type="NCBI Taxonomy" id="1848197"/>
    <lineage>
        <taxon>Bacteria</taxon>
        <taxon>Thermotogati</taxon>
        <taxon>Deinococcota</taxon>
        <taxon>Deinococci</taxon>
        <taxon>Deinococcales</taxon>
        <taxon>Deinococcaceae</taxon>
        <taxon>Deinococcus</taxon>
    </lineage>
</organism>
<dbReference type="InterPro" id="IPR002347">
    <property type="entry name" value="SDR_fam"/>
</dbReference>
<gene>
    <name evidence="4" type="ORF">GCM10008957_37890</name>
</gene>
<accession>A0A918FCH9</accession>
<proteinExistence type="inferred from homology"/>
<keyword evidence="5" id="KW-1185">Reference proteome</keyword>
<dbReference type="GO" id="GO:0016491">
    <property type="term" value="F:oxidoreductase activity"/>
    <property type="evidence" value="ECO:0007669"/>
    <property type="project" value="UniProtKB-KW"/>
</dbReference>
<reference evidence="4" key="2">
    <citation type="submission" date="2020-09" db="EMBL/GenBank/DDBJ databases">
        <authorList>
            <person name="Sun Q."/>
            <person name="Ohkuma M."/>
        </authorList>
    </citation>
    <scope>NUCLEOTIDE SEQUENCE</scope>
    <source>
        <strain evidence="4">JCM 31311</strain>
    </source>
</reference>
<dbReference type="AlphaFoldDB" id="A0A918FCH9"/>
<evidence type="ECO:0000256" key="2">
    <source>
        <dbReference type="ARBA" id="ARBA00023002"/>
    </source>
</evidence>
<dbReference type="InterPro" id="IPR036291">
    <property type="entry name" value="NAD(P)-bd_dom_sf"/>
</dbReference>
<dbReference type="InterPro" id="IPR020904">
    <property type="entry name" value="Sc_DH/Rdtase_CS"/>
</dbReference>
<comment type="similarity">
    <text evidence="1 3">Belongs to the short-chain dehydrogenases/reductases (SDR) family.</text>
</comment>
<dbReference type="RefSeq" id="WP_189092075.1">
    <property type="nucleotide sequence ID" value="NZ_BMQL01000028.1"/>
</dbReference>
<dbReference type="PRINTS" id="PR00081">
    <property type="entry name" value="GDHRDH"/>
</dbReference>
<dbReference type="PANTHER" id="PTHR44169">
    <property type="entry name" value="NADPH-DEPENDENT 1-ACYLDIHYDROXYACETONE PHOSPHATE REDUCTASE"/>
    <property type="match status" value="1"/>
</dbReference>
<dbReference type="Pfam" id="PF00106">
    <property type="entry name" value="adh_short"/>
    <property type="match status" value="1"/>
</dbReference>
<sequence>MQIKDSVVFVTGANRGLGLAFVQALLAGGAARVYAAARVPESIQIPGLIPVKLDVTSAADIAAAAEQCSDVTLLINNAGISDAKGGFLLQPSSVEAATREFQTNVLGPLQLSQAFAPILARNGGGAILNVLSVLSWISVPGAATYGVSKAAAWSLTNGLRHELQGQGTQVMGLHVGYIDTDMARGVDGDKTPPAEVVRQALLGLEAGQTEVLADEISRQVRAGLSGGHAASS</sequence>
<evidence type="ECO:0000256" key="3">
    <source>
        <dbReference type="RuleBase" id="RU000363"/>
    </source>
</evidence>
<dbReference type="PRINTS" id="PR00080">
    <property type="entry name" value="SDRFAMILY"/>
</dbReference>
<keyword evidence="2" id="KW-0560">Oxidoreductase</keyword>
<reference evidence="4" key="1">
    <citation type="journal article" date="2014" name="Int. J. Syst. Evol. Microbiol.">
        <title>Complete genome sequence of Corynebacterium casei LMG S-19264T (=DSM 44701T), isolated from a smear-ripened cheese.</title>
        <authorList>
            <consortium name="US DOE Joint Genome Institute (JGI-PGF)"/>
            <person name="Walter F."/>
            <person name="Albersmeier A."/>
            <person name="Kalinowski J."/>
            <person name="Ruckert C."/>
        </authorList>
    </citation>
    <scope>NUCLEOTIDE SEQUENCE</scope>
    <source>
        <strain evidence="4">JCM 31311</strain>
    </source>
</reference>
<dbReference type="PANTHER" id="PTHR44169:SF6">
    <property type="entry name" value="NADPH-DEPENDENT 1-ACYLDIHYDROXYACETONE PHOSPHATE REDUCTASE"/>
    <property type="match status" value="1"/>
</dbReference>
<dbReference type="Gene3D" id="3.40.50.720">
    <property type="entry name" value="NAD(P)-binding Rossmann-like Domain"/>
    <property type="match status" value="1"/>
</dbReference>
<name>A0A918FCH9_9DEIO</name>
<dbReference type="EMBL" id="BMQL01000028">
    <property type="protein sequence ID" value="GGR22250.1"/>
    <property type="molecule type" value="Genomic_DNA"/>
</dbReference>
<evidence type="ECO:0000313" key="4">
    <source>
        <dbReference type="EMBL" id="GGR22250.1"/>
    </source>
</evidence>
<dbReference type="SUPFAM" id="SSF51735">
    <property type="entry name" value="NAD(P)-binding Rossmann-fold domains"/>
    <property type="match status" value="1"/>
</dbReference>
<evidence type="ECO:0000256" key="1">
    <source>
        <dbReference type="ARBA" id="ARBA00006484"/>
    </source>
</evidence>
<protein>
    <submittedName>
        <fullName evidence="4">Short-chain dehydrogenase</fullName>
    </submittedName>
</protein>
<dbReference type="PROSITE" id="PS00061">
    <property type="entry name" value="ADH_SHORT"/>
    <property type="match status" value="1"/>
</dbReference>
<dbReference type="Proteomes" id="UP000603865">
    <property type="component" value="Unassembled WGS sequence"/>
</dbReference>
<dbReference type="NCBIfam" id="NF006117">
    <property type="entry name" value="PRK08264.1-3"/>
    <property type="match status" value="1"/>
</dbReference>